<dbReference type="OMA" id="FRRIFTH"/>
<feature type="transmembrane region" description="Helical" evidence="7">
    <location>
        <begin position="324"/>
        <end position="345"/>
    </location>
</feature>
<dbReference type="PANTHER" id="PTHR23511:SF34">
    <property type="entry name" value="SYNAPTIC VESICLE GLYCOPROTEIN 2"/>
    <property type="match status" value="1"/>
</dbReference>
<evidence type="ECO:0000256" key="1">
    <source>
        <dbReference type="ARBA" id="ARBA00004141"/>
    </source>
</evidence>
<evidence type="ECO:0000313" key="9">
    <source>
        <dbReference type="Ensembl" id="ENSPMAP00000009773.1"/>
    </source>
</evidence>
<dbReference type="HOGENOM" id="CLU_626358_0_0_1"/>
<dbReference type="AlphaFoldDB" id="S4RX33"/>
<keyword evidence="5 7" id="KW-1133">Transmembrane helix</keyword>
<evidence type="ECO:0000256" key="3">
    <source>
        <dbReference type="ARBA" id="ARBA00022448"/>
    </source>
</evidence>
<feature type="transmembrane region" description="Helical" evidence="7">
    <location>
        <begin position="384"/>
        <end position="404"/>
    </location>
</feature>
<evidence type="ECO:0000256" key="5">
    <source>
        <dbReference type="ARBA" id="ARBA00022989"/>
    </source>
</evidence>
<dbReference type="InterPro" id="IPR036259">
    <property type="entry name" value="MFS_trans_sf"/>
</dbReference>
<keyword evidence="6 7" id="KW-0472">Membrane</keyword>
<dbReference type="GeneTree" id="ENSGT00950000182940"/>
<sequence length="438" mass="47510">GFGRFHAWLLVACGWANASDAVEILCVSFLLPTARCDLHLSTADMGWLTACMFSTATAPSCALSRNGVVYWRQYLPQDLIQLHGESLSVHLNKFDAFVCRVHVRTHISVCMCVPRACMSPGLAWLIIPLPALGVWSWRVFVAVCSVPSLTSSVAFACCLPESPKFLMQTGQEEAALAVFRRIFTHNHRSMPGARRAFPVGAAHSPSHAFTRSLIRTLNRLHADPPTHSPRHSHTLATAPLALHSSNLCSCAIVSARDLCTWVCVCKPVLVCSSVCMHLCPSPCVPMRMYILCVNMSSFPTCPCVKMVGRLRKMFCGSLGRSSWALSSIFFSISFGTLTPTLGYFTNCSIHLCSTNRLHFLGAVLCCSDLLMPCMCFCRSSALGVFTGVARIAAILASLLFGALLETSCTVPILLIAALLVCGSIVGLCLPETKNSELQ</sequence>
<organism evidence="9">
    <name type="scientific">Petromyzon marinus</name>
    <name type="common">Sea lamprey</name>
    <dbReference type="NCBI Taxonomy" id="7757"/>
    <lineage>
        <taxon>Eukaryota</taxon>
        <taxon>Metazoa</taxon>
        <taxon>Chordata</taxon>
        <taxon>Craniata</taxon>
        <taxon>Vertebrata</taxon>
        <taxon>Cyclostomata</taxon>
        <taxon>Hyperoartia</taxon>
        <taxon>Petromyzontiformes</taxon>
        <taxon>Petromyzontidae</taxon>
        <taxon>Petromyzon</taxon>
    </lineage>
</organism>
<feature type="signal peptide" evidence="8">
    <location>
        <begin position="1"/>
        <end position="21"/>
    </location>
</feature>
<comment type="similarity">
    <text evidence="2">Belongs to the major facilitator superfamily.</text>
</comment>
<accession>S4RX33</accession>
<proteinExistence type="inferred from homology"/>
<dbReference type="GO" id="GO:0016020">
    <property type="term" value="C:membrane"/>
    <property type="evidence" value="ECO:0007669"/>
    <property type="project" value="UniProtKB-SubCell"/>
</dbReference>
<dbReference type="Gene3D" id="1.20.1250.20">
    <property type="entry name" value="MFS general substrate transporter like domains"/>
    <property type="match status" value="1"/>
</dbReference>
<evidence type="ECO:0000256" key="7">
    <source>
        <dbReference type="SAM" id="Phobius"/>
    </source>
</evidence>
<dbReference type="GO" id="GO:0022857">
    <property type="term" value="F:transmembrane transporter activity"/>
    <property type="evidence" value="ECO:0007669"/>
    <property type="project" value="InterPro"/>
</dbReference>
<comment type="subcellular location">
    <subcellularLocation>
        <location evidence="1">Membrane</location>
        <topology evidence="1">Multi-pass membrane protein</topology>
    </subcellularLocation>
</comment>
<reference evidence="9" key="1">
    <citation type="submission" date="2025-08" db="UniProtKB">
        <authorList>
            <consortium name="Ensembl"/>
        </authorList>
    </citation>
    <scope>IDENTIFICATION</scope>
</reference>
<dbReference type="STRING" id="7757.ENSPMAP00000009773"/>
<keyword evidence="3" id="KW-0813">Transport</keyword>
<evidence type="ECO:0000256" key="8">
    <source>
        <dbReference type="SAM" id="SignalP"/>
    </source>
</evidence>
<evidence type="ECO:0000256" key="2">
    <source>
        <dbReference type="ARBA" id="ARBA00008335"/>
    </source>
</evidence>
<evidence type="ECO:0000256" key="4">
    <source>
        <dbReference type="ARBA" id="ARBA00022692"/>
    </source>
</evidence>
<keyword evidence="4 7" id="KW-0812">Transmembrane</keyword>
<dbReference type="Pfam" id="PF00083">
    <property type="entry name" value="Sugar_tr"/>
    <property type="match status" value="1"/>
</dbReference>
<name>S4RX33_PETMA</name>
<feature type="transmembrane region" description="Helical" evidence="7">
    <location>
        <begin position="410"/>
        <end position="429"/>
    </location>
</feature>
<feature type="chain" id="PRO_5004522819" evidence="8">
    <location>
        <begin position="22"/>
        <end position="438"/>
    </location>
</feature>
<evidence type="ECO:0000256" key="6">
    <source>
        <dbReference type="ARBA" id="ARBA00023136"/>
    </source>
</evidence>
<dbReference type="PANTHER" id="PTHR23511">
    <property type="entry name" value="SYNAPTIC VESICLE GLYCOPROTEIN 2"/>
    <property type="match status" value="1"/>
</dbReference>
<dbReference type="InterPro" id="IPR005828">
    <property type="entry name" value="MFS_sugar_transport-like"/>
</dbReference>
<dbReference type="SUPFAM" id="SSF103473">
    <property type="entry name" value="MFS general substrate transporter"/>
    <property type="match status" value="1"/>
</dbReference>
<reference evidence="9" key="2">
    <citation type="submission" date="2025-09" db="UniProtKB">
        <authorList>
            <consortium name="Ensembl"/>
        </authorList>
    </citation>
    <scope>IDENTIFICATION</scope>
</reference>
<dbReference type="Ensembl" id="ENSPMAT00000009814.1">
    <property type="protein sequence ID" value="ENSPMAP00000009773.1"/>
    <property type="gene ID" value="ENSPMAG00000008873.1"/>
</dbReference>
<keyword evidence="8" id="KW-0732">Signal</keyword>
<protein>
    <submittedName>
        <fullName evidence="9">Synaptic vesicle glycoprotein 2</fullName>
    </submittedName>
</protein>